<comment type="caution">
    <text evidence="2">The sequence shown here is derived from an EMBL/GenBank/DDBJ whole genome shotgun (WGS) entry which is preliminary data.</text>
</comment>
<feature type="transmembrane region" description="Helical" evidence="1">
    <location>
        <begin position="6"/>
        <end position="24"/>
    </location>
</feature>
<organism evidence="2 3">
    <name type="scientific">Ureibacillus chungkukjangi</name>
    <dbReference type="NCBI Taxonomy" id="1202712"/>
    <lineage>
        <taxon>Bacteria</taxon>
        <taxon>Bacillati</taxon>
        <taxon>Bacillota</taxon>
        <taxon>Bacilli</taxon>
        <taxon>Bacillales</taxon>
        <taxon>Caryophanaceae</taxon>
        <taxon>Ureibacillus</taxon>
    </lineage>
</organism>
<keyword evidence="1" id="KW-0472">Membrane</keyword>
<protein>
    <submittedName>
        <fullName evidence="2">Uncharacterized protein</fullName>
    </submittedName>
</protein>
<evidence type="ECO:0000256" key="1">
    <source>
        <dbReference type="SAM" id="Phobius"/>
    </source>
</evidence>
<evidence type="ECO:0000313" key="3">
    <source>
        <dbReference type="Proteomes" id="UP000247416"/>
    </source>
</evidence>
<name>A0A318TU16_9BACL</name>
<proteinExistence type="predicted"/>
<gene>
    <name evidence="2" type="ORF">BJ095_102126</name>
</gene>
<keyword evidence="3" id="KW-1185">Reference proteome</keyword>
<feature type="transmembrane region" description="Helical" evidence="1">
    <location>
        <begin position="45"/>
        <end position="66"/>
    </location>
</feature>
<evidence type="ECO:0000313" key="2">
    <source>
        <dbReference type="EMBL" id="PYF08361.1"/>
    </source>
</evidence>
<reference evidence="2 3" key="1">
    <citation type="submission" date="2018-06" db="EMBL/GenBank/DDBJ databases">
        <title>Genomic Encyclopedia of Archaeal and Bacterial Type Strains, Phase II (KMG-II): from individual species to whole genera.</title>
        <authorList>
            <person name="Goeker M."/>
        </authorList>
    </citation>
    <scope>NUCLEOTIDE SEQUENCE [LARGE SCALE GENOMIC DNA]</scope>
    <source>
        <strain evidence="2 3">KACC 16626</strain>
    </source>
</reference>
<sequence>MALAFLENVKEVTTLILFISCVIYRRQLKLTKWKRKLTKGEMAMYLITSITIPIYALAYLMIMFGVE</sequence>
<dbReference type="AlphaFoldDB" id="A0A318TU16"/>
<dbReference type="EMBL" id="QJTJ01000002">
    <property type="protein sequence ID" value="PYF08361.1"/>
    <property type="molecule type" value="Genomic_DNA"/>
</dbReference>
<accession>A0A318TU16</accession>
<keyword evidence="1" id="KW-0812">Transmembrane</keyword>
<keyword evidence="1" id="KW-1133">Transmembrane helix</keyword>
<dbReference type="Proteomes" id="UP000247416">
    <property type="component" value="Unassembled WGS sequence"/>
</dbReference>
<dbReference type="RefSeq" id="WP_107931885.1">
    <property type="nucleotide sequence ID" value="NZ_CP085009.1"/>
</dbReference>